<accession>A0ABT5BZA2</accession>
<sequence length="212" mass="22409">MSVPSFGPPMGAAASVARALSSAALTALALLASGCLLLSQPDHETPPQTAPYLIASAASPSQLQVVYIHKEDVFLDFGAAVLSEDNSVDVEIALYLDYGTRNSAGRPYWDREYPFEAIEAGTMAEGQRPFVRRWFLGSSSVTAGCHTLTMVASHAFDVDVCPADPKDMSSLTWQLIKCDPDDPSCPTSCPELACAASKCPSCADFNPGGEAQ</sequence>
<dbReference type="Proteomes" id="UP001217485">
    <property type="component" value="Unassembled WGS sequence"/>
</dbReference>
<keyword evidence="2" id="KW-1185">Reference proteome</keyword>
<dbReference type="RefSeq" id="WP_272096468.1">
    <property type="nucleotide sequence ID" value="NZ_JAQNDK010000002.1"/>
</dbReference>
<evidence type="ECO:0000313" key="1">
    <source>
        <dbReference type="EMBL" id="MDC0679485.1"/>
    </source>
</evidence>
<proteinExistence type="predicted"/>
<organism evidence="1 2">
    <name type="scientific">Sorangium atrum</name>
    <dbReference type="NCBI Taxonomy" id="2995308"/>
    <lineage>
        <taxon>Bacteria</taxon>
        <taxon>Pseudomonadati</taxon>
        <taxon>Myxococcota</taxon>
        <taxon>Polyangia</taxon>
        <taxon>Polyangiales</taxon>
        <taxon>Polyangiaceae</taxon>
        <taxon>Sorangium</taxon>
    </lineage>
</organism>
<name>A0ABT5BZA2_9BACT</name>
<comment type="caution">
    <text evidence="1">The sequence shown here is derived from an EMBL/GenBank/DDBJ whole genome shotgun (WGS) entry which is preliminary data.</text>
</comment>
<evidence type="ECO:0008006" key="3">
    <source>
        <dbReference type="Google" id="ProtNLM"/>
    </source>
</evidence>
<reference evidence="1 2" key="1">
    <citation type="submission" date="2023-01" db="EMBL/GenBank/DDBJ databases">
        <title>Minimal conservation of predation-associated metabolite biosynthetic gene clusters underscores biosynthetic potential of Myxococcota including descriptions for ten novel species: Archangium lansinium sp. nov., Myxococcus landrumus sp. nov., Nannocystis bai.</title>
        <authorList>
            <person name="Ahearne A."/>
            <person name="Stevens C."/>
            <person name="Dowd S."/>
        </authorList>
    </citation>
    <scope>NUCLEOTIDE SEQUENCE [LARGE SCALE GENOMIC DNA]</scope>
    <source>
        <strain evidence="1 2">WIWO2</strain>
    </source>
</reference>
<gene>
    <name evidence="1" type="ORF">POL72_17205</name>
</gene>
<dbReference type="EMBL" id="JAQNDK010000002">
    <property type="protein sequence ID" value="MDC0679485.1"/>
    <property type="molecule type" value="Genomic_DNA"/>
</dbReference>
<protein>
    <recommendedName>
        <fullName evidence="3">Lipoprotein</fullName>
    </recommendedName>
</protein>
<evidence type="ECO:0000313" key="2">
    <source>
        <dbReference type="Proteomes" id="UP001217485"/>
    </source>
</evidence>